<dbReference type="Pfam" id="PF06114">
    <property type="entry name" value="Peptidase_M78"/>
    <property type="match status" value="1"/>
</dbReference>
<accession>A0A410QDB5</accession>
<dbReference type="KEGG" id="spoa:EQM13_10480"/>
<evidence type="ECO:0000313" key="3">
    <source>
        <dbReference type="Proteomes" id="UP000287969"/>
    </source>
</evidence>
<dbReference type="PANTHER" id="PTHR43236">
    <property type="entry name" value="ANTITOXIN HIGA1"/>
    <property type="match status" value="1"/>
</dbReference>
<name>A0A410QDB5_9FIRM</name>
<evidence type="ECO:0000313" key="2">
    <source>
        <dbReference type="EMBL" id="QAT61981.1"/>
    </source>
</evidence>
<dbReference type="InterPro" id="IPR052345">
    <property type="entry name" value="Rad_response_metalloprotease"/>
</dbReference>
<dbReference type="EMBL" id="CP035282">
    <property type="protein sequence ID" value="QAT61981.1"/>
    <property type="molecule type" value="Genomic_DNA"/>
</dbReference>
<dbReference type="Proteomes" id="UP000287969">
    <property type="component" value="Chromosome"/>
</dbReference>
<protein>
    <submittedName>
        <fullName evidence="2">ImmA/IrrE family metallo-endopeptidase</fullName>
    </submittedName>
</protein>
<evidence type="ECO:0000259" key="1">
    <source>
        <dbReference type="Pfam" id="PF06114"/>
    </source>
</evidence>
<dbReference type="InterPro" id="IPR010359">
    <property type="entry name" value="IrrE_HExxH"/>
</dbReference>
<sequence length="586" mass="68644">MSISDFKVKISDKMDKDIYSIIEKSLLNTNRKKLDNEINTLALRIVNEPDLGWATQLKKFVHNNPIFIKILRDKLSKSYSDCDENMQIALINLGILFIDEIGYNWIKKFIKGGVHSFAKYDLFSFLVSKNLKFAKELDDEYVKSNFGDFIRIDTNDIKVLVNAVNNDENNINVLEKLIDDTPFLRFEIIEYIISLLRSDNNFEMGQIFLERILSSKNECVVQLAFDILESKTAKKRMEEKYRYTISEYIFSSYINLNNSSSILLKNSLKGLINNTKKEKKFDEVSFAARNGIKNLSENDRKILYETAQNYSKTYVNDADLNIIRIPSNEKWDIADYSYFLQEYFEQCNREAKELAKILGFPVLVDEFETKEFEGCLIRHSSLIKPIIVANKVGKSTGRLNFTIAHEIGHGILKGHDRISEYVCNSSDICEDEFNTKINEKENEANRFAKNLLLPKKMFLKIIENLNFDYKNILKLKNKFNTSITLTAMRWVELSKDDIAIFYTIGENYKWWKGSETFFDKYNDKEPKSIIKVNNIYNAIENPSITIEDVYDSDEWFEEKTRYKFFIQSKCIYKNKVLSLIYIKEDL</sequence>
<dbReference type="PANTHER" id="PTHR43236:SF1">
    <property type="entry name" value="BLL7220 PROTEIN"/>
    <property type="match status" value="1"/>
</dbReference>
<feature type="domain" description="IrrE N-terminal-like" evidence="1">
    <location>
        <begin position="380"/>
        <end position="490"/>
    </location>
</feature>
<reference evidence="3" key="1">
    <citation type="submission" date="2019-01" db="EMBL/GenBank/DDBJ databases">
        <title>Draft genomes of a novel of Sporanaerobacter strains.</title>
        <authorList>
            <person name="Ma S."/>
        </authorList>
    </citation>
    <scope>NUCLEOTIDE SEQUENCE [LARGE SCALE GENOMIC DNA]</scope>
    <source>
        <strain evidence="3">NJN-17</strain>
    </source>
</reference>
<dbReference type="OrthoDB" id="581382at2"/>
<organism evidence="2 3">
    <name type="scientific">Acidilutibacter cellobiosedens</name>
    <dbReference type="NCBI Taxonomy" id="2507161"/>
    <lineage>
        <taxon>Bacteria</taxon>
        <taxon>Bacillati</taxon>
        <taxon>Bacillota</taxon>
        <taxon>Tissierellia</taxon>
        <taxon>Tissierellales</taxon>
        <taxon>Acidilutibacteraceae</taxon>
        <taxon>Acidilutibacter</taxon>
    </lineage>
</organism>
<dbReference type="AlphaFoldDB" id="A0A410QDB5"/>
<proteinExistence type="predicted"/>
<dbReference type="RefSeq" id="WP_128752621.1">
    <property type="nucleotide sequence ID" value="NZ_CP035282.1"/>
</dbReference>
<keyword evidence="3" id="KW-1185">Reference proteome</keyword>
<dbReference type="Gene3D" id="1.10.10.2910">
    <property type="match status" value="1"/>
</dbReference>
<gene>
    <name evidence="2" type="ORF">EQM13_10480</name>
</gene>